<reference evidence="1 2" key="1">
    <citation type="journal article" date="2018" name="Int. J. Syst. Evol. Microbiol.">
        <title>Micromonospora globbae sp. nov., an endophytic actinomycete isolated from roots of Globba winitii C. H. Wright.</title>
        <authorList>
            <person name="Kuncharoen N."/>
            <person name="Pittayakhajonwut P."/>
            <person name="Tanasupawat S."/>
        </authorList>
    </citation>
    <scope>NUCLEOTIDE SEQUENCE [LARGE SCALE GENOMIC DNA]</scope>
    <source>
        <strain evidence="1 2">WPS1-2</strain>
    </source>
</reference>
<dbReference type="InterPro" id="IPR008972">
    <property type="entry name" value="Cupredoxin"/>
</dbReference>
<dbReference type="Proteomes" id="UP000285744">
    <property type="component" value="Unassembled WGS sequence"/>
</dbReference>
<organism evidence="1 2">
    <name type="scientific">Micromonospora globbae</name>
    <dbReference type="NCBI Taxonomy" id="1894969"/>
    <lineage>
        <taxon>Bacteria</taxon>
        <taxon>Bacillati</taxon>
        <taxon>Actinomycetota</taxon>
        <taxon>Actinomycetes</taxon>
        <taxon>Micromonosporales</taxon>
        <taxon>Micromonosporaceae</taxon>
        <taxon>Micromonospora</taxon>
    </lineage>
</organism>
<evidence type="ECO:0000313" key="2">
    <source>
        <dbReference type="Proteomes" id="UP000285744"/>
    </source>
</evidence>
<gene>
    <name evidence="1" type="ORF">D7I43_32020</name>
</gene>
<dbReference type="AlphaFoldDB" id="A0A420EER4"/>
<sequence>MLITTTLRAAESVALPSRRPERVHRLVLGGVMMPYRWTINGATFDQAEPLLVERGERVPDPRTRGHR</sequence>
<evidence type="ECO:0000313" key="1">
    <source>
        <dbReference type="EMBL" id="RKF19162.1"/>
    </source>
</evidence>
<dbReference type="EMBL" id="RAQQ01000064">
    <property type="protein sequence ID" value="RKF19162.1"/>
    <property type="molecule type" value="Genomic_DNA"/>
</dbReference>
<dbReference type="OrthoDB" id="345021at2"/>
<accession>A0A420EER4</accession>
<name>A0A420EER4_9ACTN</name>
<dbReference type="SUPFAM" id="SSF49503">
    <property type="entry name" value="Cupredoxins"/>
    <property type="match status" value="1"/>
</dbReference>
<proteinExistence type="predicted"/>
<protein>
    <submittedName>
        <fullName evidence="1">Uncharacterized protein</fullName>
    </submittedName>
</protein>
<comment type="caution">
    <text evidence="1">The sequence shown here is derived from an EMBL/GenBank/DDBJ whole genome shotgun (WGS) entry which is preliminary data.</text>
</comment>